<sequence length="844" mass="93101">MNNTIEIRGARENNLKNISLSIPKNRLVVITGVSGSGKSSIAMHTLQKECQRQYMESMGMVTDYLSKPNVDSITGLSPSISIGQHNNNRNPRSTVGTVTEIYTYLRVLYARLGERPCPSCGRQVKPVFERQTSLSPIGKESDQLEEENGEEHHVECPSCRHKLPELTMAHFSFNKMLGACPSCGGLGFTSRLQLAAMIDEKLSVTDGGVKSWDTEFMLPYYTESLLSAAAHYGFEFDVHLPIKDLNEAQRTLLFYGIFSESFQAMFPGKKPPKTVGKGKFEGIVTAIHKKYHESMNDEDNRKKWSGYFTTQMCEACHGTRLREESRAVTLHGSSIVEVSEFALDELWDWLQQLQTQLGPEAMAVLRPIMSDLTERIKRFLDIGLYYLTLSRSAVSLSGGEAQRLRIASLLGSGLTGVLYILDEPTTGLHPRDSHKLLAALKRLRDLGNTVLLIEHDTDVMEQADYIIDMGPKAGKNGGYVVGAGSPRELQRMAASVTGRYLFAPTPYRSIPRRSGDGSSLVVKNACGNNLKNVTVSVPLHRFVVITGVSGSGKSTFLFDVVEQAIRGRQTDEPLVTGVEQIGKMITVHQEAIGKISRSNIATYTDLFTSIRNLYASLPDSKRRGLTAKHFSFNTTGGRCEKCKGLGVLQMDMHFLPDVEVKCPACGGKRFKKEILEVSYREHNISELLDLTVEECLPLFEERMDIKNKLELLVEVGLNYVKLGQPASTLSGGEAQRLKLSKELGKNGGSHTLFLLDEPTTGLHPADVERLIAFFNKLVDQGHSVVTIEHHLDVVCAADWIIDFGPEGGKAGGTVIAQGTPEQVQHIAASYTGQYLKGRLSPAKA</sequence>
<dbReference type="GO" id="GO:0006289">
    <property type="term" value="P:nucleotide-excision repair"/>
    <property type="evidence" value="ECO:0007669"/>
    <property type="project" value="InterPro"/>
</dbReference>
<keyword evidence="12" id="KW-0238">DNA-binding</keyword>
<dbReference type="AlphaFoldDB" id="A0A4Q9DU42"/>
<dbReference type="SMART" id="SM00382">
    <property type="entry name" value="AAA"/>
    <property type="match status" value="2"/>
</dbReference>
<evidence type="ECO:0000256" key="13">
    <source>
        <dbReference type="ARBA" id="ARBA00023204"/>
    </source>
</evidence>
<evidence type="ECO:0000256" key="5">
    <source>
        <dbReference type="ARBA" id="ARBA00022741"/>
    </source>
</evidence>
<evidence type="ECO:0000256" key="8">
    <source>
        <dbReference type="ARBA" id="ARBA00022771"/>
    </source>
</evidence>
<evidence type="ECO:0000256" key="7">
    <source>
        <dbReference type="ARBA" id="ARBA00022769"/>
    </source>
</evidence>
<evidence type="ECO:0000259" key="17">
    <source>
        <dbReference type="PROSITE" id="PS50893"/>
    </source>
</evidence>
<evidence type="ECO:0000256" key="1">
    <source>
        <dbReference type="ARBA" id="ARBA00004496"/>
    </source>
</evidence>
<dbReference type="PANTHER" id="PTHR43152">
    <property type="entry name" value="UVRABC SYSTEM PROTEIN A"/>
    <property type="match status" value="1"/>
</dbReference>
<evidence type="ECO:0000313" key="18">
    <source>
        <dbReference type="EMBL" id="TBL79380.1"/>
    </source>
</evidence>
<dbReference type="EMBL" id="SIRE01000007">
    <property type="protein sequence ID" value="TBL79380.1"/>
    <property type="molecule type" value="Genomic_DNA"/>
</dbReference>
<proteinExistence type="inferred from homology"/>
<dbReference type="PROSITE" id="PS00211">
    <property type="entry name" value="ABC_TRANSPORTER_1"/>
    <property type="match status" value="2"/>
</dbReference>
<keyword evidence="4" id="KW-0677">Repeat</keyword>
<reference evidence="18 19" key="1">
    <citation type="submission" date="2019-02" db="EMBL/GenBank/DDBJ databases">
        <title>Paenibacillus sp. nov., isolated from surface-sterilized tissue of Thalictrum simplex L.</title>
        <authorList>
            <person name="Tuo L."/>
        </authorList>
    </citation>
    <scope>NUCLEOTIDE SEQUENCE [LARGE SCALE GENOMIC DNA]</scope>
    <source>
        <strain evidence="18 19">N2SHLJ1</strain>
    </source>
</reference>
<keyword evidence="8" id="KW-0863">Zinc-finger</keyword>
<dbReference type="InterPro" id="IPR003439">
    <property type="entry name" value="ABC_transporter-like_ATP-bd"/>
</dbReference>
<evidence type="ECO:0000256" key="9">
    <source>
        <dbReference type="ARBA" id="ARBA00022833"/>
    </source>
</evidence>
<dbReference type="InterPro" id="IPR017871">
    <property type="entry name" value="ABC_transporter-like_CS"/>
</dbReference>
<evidence type="ECO:0000256" key="10">
    <source>
        <dbReference type="ARBA" id="ARBA00022840"/>
    </source>
</evidence>
<protein>
    <recommendedName>
        <fullName evidence="15">UvrABC system protein A</fullName>
    </recommendedName>
    <alternativeName>
        <fullName evidence="16">Excinuclease ABC subunit A</fullName>
    </alternativeName>
</protein>
<keyword evidence="9" id="KW-0862">Zinc</keyword>
<evidence type="ECO:0000256" key="16">
    <source>
        <dbReference type="ARBA" id="ARBA00042156"/>
    </source>
</evidence>
<dbReference type="InterPro" id="IPR004602">
    <property type="entry name" value="UvrA"/>
</dbReference>
<dbReference type="Gene3D" id="3.40.50.300">
    <property type="entry name" value="P-loop containing nucleotide triphosphate hydrolases"/>
    <property type="match status" value="2"/>
</dbReference>
<dbReference type="OrthoDB" id="9809851at2"/>
<dbReference type="Pfam" id="PF17755">
    <property type="entry name" value="UvrA_DNA-bind"/>
    <property type="match status" value="1"/>
</dbReference>
<keyword evidence="11" id="KW-0267">Excision nuclease</keyword>
<gene>
    <name evidence="18" type="primary">uvrA</name>
    <name evidence="18" type="ORF">EYB31_10710</name>
</gene>
<feature type="domain" description="ABC transporter" evidence="17">
    <location>
        <begin position="220"/>
        <end position="496"/>
    </location>
</feature>
<keyword evidence="3" id="KW-0479">Metal-binding</keyword>
<dbReference type="GO" id="GO:0005524">
    <property type="term" value="F:ATP binding"/>
    <property type="evidence" value="ECO:0007669"/>
    <property type="project" value="UniProtKB-KW"/>
</dbReference>
<dbReference type="PROSITE" id="PS50893">
    <property type="entry name" value="ABC_TRANSPORTER_2"/>
    <property type="match status" value="2"/>
</dbReference>
<comment type="similarity">
    <text evidence="14">Belongs to the ABC transporter superfamily. UvrA family.</text>
</comment>
<name>A0A4Q9DU42_9BACL</name>
<dbReference type="GO" id="GO:0003677">
    <property type="term" value="F:DNA binding"/>
    <property type="evidence" value="ECO:0007669"/>
    <property type="project" value="UniProtKB-KW"/>
</dbReference>
<dbReference type="Gene3D" id="1.10.8.280">
    <property type="entry name" value="ABC transporter ATPase domain-like"/>
    <property type="match status" value="1"/>
</dbReference>
<accession>A0A4Q9DU42</accession>
<dbReference type="InterPro" id="IPR027417">
    <property type="entry name" value="P-loop_NTPase"/>
</dbReference>
<evidence type="ECO:0000256" key="12">
    <source>
        <dbReference type="ARBA" id="ARBA00023125"/>
    </source>
</evidence>
<dbReference type="PANTHER" id="PTHR43152:SF3">
    <property type="entry name" value="UVRABC SYSTEM PROTEIN A"/>
    <property type="match status" value="1"/>
</dbReference>
<keyword evidence="10" id="KW-0067">ATP-binding</keyword>
<dbReference type="GO" id="GO:0009380">
    <property type="term" value="C:excinuclease repair complex"/>
    <property type="evidence" value="ECO:0007669"/>
    <property type="project" value="InterPro"/>
</dbReference>
<dbReference type="GO" id="GO:0016887">
    <property type="term" value="F:ATP hydrolysis activity"/>
    <property type="evidence" value="ECO:0007669"/>
    <property type="project" value="InterPro"/>
</dbReference>
<dbReference type="GO" id="GO:0008270">
    <property type="term" value="F:zinc ion binding"/>
    <property type="evidence" value="ECO:0007669"/>
    <property type="project" value="UniProtKB-KW"/>
</dbReference>
<evidence type="ECO:0000313" key="19">
    <source>
        <dbReference type="Proteomes" id="UP000293142"/>
    </source>
</evidence>
<dbReference type="Gene3D" id="1.20.1580.10">
    <property type="entry name" value="ABC transporter ATPase like domain"/>
    <property type="match status" value="2"/>
</dbReference>
<dbReference type="Proteomes" id="UP000293142">
    <property type="component" value="Unassembled WGS sequence"/>
</dbReference>
<comment type="subcellular location">
    <subcellularLocation>
        <location evidence="1">Cytoplasm</location>
    </subcellularLocation>
</comment>
<evidence type="ECO:0000256" key="14">
    <source>
        <dbReference type="ARBA" id="ARBA00038000"/>
    </source>
</evidence>
<dbReference type="NCBIfam" id="TIGR00630">
    <property type="entry name" value="uvra"/>
    <property type="match status" value="1"/>
</dbReference>
<evidence type="ECO:0000256" key="15">
    <source>
        <dbReference type="ARBA" id="ARBA00039316"/>
    </source>
</evidence>
<keyword evidence="13" id="KW-0234">DNA repair</keyword>
<keyword evidence="5" id="KW-0547">Nucleotide-binding</keyword>
<dbReference type="RefSeq" id="WP_131013325.1">
    <property type="nucleotide sequence ID" value="NZ_SIRE01000007.1"/>
</dbReference>
<dbReference type="GO" id="GO:0005737">
    <property type="term" value="C:cytoplasm"/>
    <property type="evidence" value="ECO:0007669"/>
    <property type="project" value="UniProtKB-SubCell"/>
</dbReference>
<evidence type="ECO:0000256" key="2">
    <source>
        <dbReference type="ARBA" id="ARBA00022490"/>
    </source>
</evidence>
<evidence type="ECO:0000256" key="4">
    <source>
        <dbReference type="ARBA" id="ARBA00022737"/>
    </source>
</evidence>
<keyword evidence="6" id="KW-0227">DNA damage</keyword>
<dbReference type="InterPro" id="IPR041552">
    <property type="entry name" value="UvrA_DNA-bd"/>
</dbReference>
<comment type="caution">
    <text evidence="18">The sequence shown here is derived from an EMBL/GenBank/DDBJ whole genome shotgun (WGS) entry which is preliminary data.</text>
</comment>
<feature type="domain" description="ABC transporter" evidence="17">
    <location>
        <begin position="505"/>
        <end position="836"/>
    </location>
</feature>
<keyword evidence="19" id="KW-1185">Reference proteome</keyword>
<keyword evidence="2" id="KW-0963">Cytoplasm</keyword>
<dbReference type="InterPro" id="IPR003593">
    <property type="entry name" value="AAA+_ATPase"/>
</dbReference>
<dbReference type="SUPFAM" id="SSF52540">
    <property type="entry name" value="P-loop containing nucleoside triphosphate hydrolases"/>
    <property type="match status" value="2"/>
</dbReference>
<evidence type="ECO:0000256" key="3">
    <source>
        <dbReference type="ARBA" id="ARBA00022723"/>
    </source>
</evidence>
<evidence type="ECO:0000256" key="11">
    <source>
        <dbReference type="ARBA" id="ARBA00022881"/>
    </source>
</evidence>
<dbReference type="GO" id="GO:0004518">
    <property type="term" value="F:nuclease activity"/>
    <property type="evidence" value="ECO:0007669"/>
    <property type="project" value="UniProtKB-KW"/>
</dbReference>
<evidence type="ECO:0000256" key="6">
    <source>
        <dbReference type="ARBA" id="ARBA00022763"/>
    </source>
</evidence>
<organism evidence="18 19">
    <name type="scientific">Paenibacillus thalictri</name>
    <dbReference type="NCBI Taxonomy" id="2527873"/>
    <lineage>
        <taxon>Bacteria</taxon>
        <taxon>Bacillati</taxon>
        <taxon>Bacillota</taxon>
        <taxon>Bacilli</taxon>
        <taxon>Bacillales</taxon>
        <taxon>Paenibacillaceae</taxon>
        <taxon>Paenibacillus</taxon>
    </lineage>
</organism>
<keyword evidence="7" id="KW-0228">DNA excision</keyword>